<reference evidence="2 3" key="1">
    <citation type="submission" date="2019-07" db="EMBL/GenBank/DDBJ databases">
        <title>Whole genome shotgun sequence of Acetobacter nitrogenifigens NBRC 105050.</title>
        <authorList>
            <person name="Hosoyama A."/>
            <person name="Uohara A."/>
            <person name="Ohji S."/>
            <person name="Ichikawa N."/>
        </authorList>
    </citation>
    <scope>NUCLEOTIDE SEQUENCE [LARGE SCALE GENOMIC DNA]</scope>
    <source>
        <strain evidence="2 3">NBRC 105050</strain>
    </source>
</reference>
<gene>
    <name evidence="2" type="ORF">ANI02nite_02810</name>
</gene>
<dbReference type="SUPFAM" id="SSF53335">
    <property type="entry name" value="S-adenosyl-L-methionine-dependent methyltransferases"/>
    <property type="match status" value="1"/>
</dbReference>
<dbReference type="Pfam" id="PF08241">
    <property type="entry name" value="Methyltransf_11"/>
    <property type="match status" value="1"/>
</dbReference>
<dbReference type="Proteomes" id="UP000321635">
    <property type="component" value="Unassembled WGS sequence"/>
</dbReference>
<dbReference type="OrthoDB" id="9800231at2"/>
<proteinExistence type="predicted"/>
<dbReference type="InterPro" id="IPR013216">
    <property type="entry name" value="Methyltransf_11"/>
</dbReference>
<evidence type="ECO:0000259" key="1">
    <source>
        <dbReference type="Pfam" id="PF08241"/>
    </source>
</evidence>
<dbReference type="AlphaFoldDB" id="A0A511X621"/>
<keyword evidence="2" id="KW-0489">Methyltransferase</keyword>
<keyword evidence="3" id="KW-1185">Reference proteome</keyword>
<feature type="domain" description="Methyltransferase type 11" evidence="1">
    <location>
        <begin position="73"/>
        <end position="148"/>
    </location>
</feature>
<dbReference type="GO" id="GO:0032259">
    <property type="term" value="P:methylation"/>
    <property type="evidence" value="ECO:0007669"/>
    <property type="project" value="UniProtKB-KW"/>
</dbReference>
<dbReference type="STRING" id="1120919.GCA_000429165_00284"/>
<evidence type="ECO:0000313" key="3">
    <source>
        <dbReference type="Proteomes" id="UP000321635"/>
    </source>
</evidence>
<organism evidence="2 3">
    <name type="scientific">Acetobacter nitrogenifigens DSM 23921 = NBRC 105050</name>
    <dbReference type="NCBI Taxonomy" id="1120919"/>
    <lineage>
        <taxon>Bacteria</taxon>
        <taxon>Pseudomonadati</taxon>
        <taxon>Pseudomonadota</taxon>
        <taxon>Alphaproteobacteria</taxon>
        <taxon>Acetobacterales</taxon>
        <taxon>Acetobacteraceae</taxon>
        <taxon>Acetobacter</taxon>
    </lineage>
</organism>
<protein>
    <submittedName>
        <fullName evidence="2">Methyltransferase type 11</fullName>
    </submittedName>
</protein>
<dbReference type="EMBL" id="BJYF01000001">
    <property type="protein sequence ID" value="GEN58397.1"/>
    <property type="molecule type" value="Genomic_DNA"/>
</dbReference>
<name>A0A511X621_9PROT</name>
<evidence type="ECO:0000313" key="2">
    <source>
        <dbReference type="EMBL" id="GEN58397.1"/>
    </source>
</evidence>
<accession>A0A511X621</accession>
<comment type="caution">
    <text evidence="2">The sequence shown here is derived from an EMBL/GenBank/DDBJ whole genome shotgun (WGS) entry which is preliminary data.</text>
</comment>
<dbReference type="Gene3D" id="3.40.50.150">
    <property type="entry name" value="Vaccinia Virus protein VP39"/>
    <property type="match status" value="1"/>
</dbReference>
<dbReference type="GO" id="GO:0008757">
    <property type="term" value="F:S-adenosylmethionine-dependent methyltransferase activity"/>
    <property type="evidence" value="ECO:0007669"/>
    <property type="project" value="InterPro"/>
</dbReference>
<sequence length="258" mass="28034">MGRVSGVAAGFGLHGRVRRMQQEVRTASEFYAGSAGGAAAEVLGGRLLELWPDLSGLRLLGLGFASPFLPLWRERVGVSISARLNTPLTARAPVEGGDHDCVVDPAQLPFDDLSFDRVLLIHALETTDAASTLLRAVWKLLRDDGKLLLIVPNRRGVWALNDATPFGQGTPFSQRQIARRLSQALFHVERRQTGLYPPPFGRLARGRPGVIVERAGRTLLPTMGGVVIMEAVKDQWSGTPLLATPGRVELRRQVLEPG</sequence>
<keyword evidence="2" id="KW-0808">Transferase</keyword>
<dbReference type="RefSeq" id="WP_035376002.1">
    <property type="nucleotide sequence ID" value="NZ_AUBI01000001.1"/>
</dbReference>
<dbReference type="InterPro" id="IPR029063">
    <property type="entry name" value="SAM-dependent_MTases_sf"/>
</dbReference>